<feature type="compositionally biased region" description="Polar residues" evidence="1">
    <location>
        <begin position="16"/>
        <end position="28"/>
    </location>
</feature>
<dbReference type="OrthoDB" id="4085451at2759"/>
<evidence type="ECO:0000313" key="3">
    <source>
        <dbReference type="Proteomes" id="UP000789570"/>
    </source>
</evidence>
<dbReference type="GO" id="GO:0005739">
    <property type="term" value="C:mitochondrion"/>
    <property type="evidence" value="ECO:0007669"/>
    <property type="project" value="GOC"/>
</dbReference>
<organism evidence="2 3">
    <name type="scientific">Funneliformis caledonium</name>
    <dbReference type="NCBI Taxonomy" id="1117310"/>
    <lineage>
        <taxon>Eukaryota</taxon>
        <taxon>Fungi</taxon>
        <taxon>Fungi incertae sedis</taxon>
        <taxon>Mucoromycota</taxon>
        <taxon>Glomeromycotina</taxon>
        <taxon>Glomeromycetes</taxon>
        <taxon>Glomerales</taxon>
        <taxon>Glomeraceae</taxon>
        <taxon>Funneliformis</taxon>
    </lineage>
</organism>
<gene>
    <name evidence="2" type="ORF">FCALED_LOCUS2791</name>
</gene>
<evidence type="ECO:0000313" key="2">
    <source>
        <dbReference type="EMBL" id="CAG8482562.1"/>
    </source>
</evidence>
<dbReference type="InterPro" id="IPR009622">
    <property type="entry name" value="NDUFAF4"/>
</dbReference>
<name>A0A9N8WA19_9GLOM</name>
<reference evidence="2" key="1">
    <citation type="submission" date="2021-06" db="EMBL/GenBank/DDBJ databases">
        <authorList>
            <person name="Kallberg Y."/>
            <person name="Tangrot J."/>
            <person name="Rosling A."/>
        </authorList>
    </citation>
    <scope>NUCLEOTIDE SEQUENCE</scope>
    <source>
        <strain evidence="2">UK204</strain>
    </source>
</reference>
<proteinExistence type="predicted"/>
<sequence>MGAQSSKQISRKLPQNVVSNVKSSAIETHSSKKVSNEPITNDKATGDGKDTRLLKNLNTIGYVNFPKEKTTFKQSDEMLNILRNRKAFDEEIGGNIPKNRIFVYELREMLEQRKKAPNEFTAEKLSTQYNLDVPTIETLFQHINTFTLTGGVNSRAKE</sequence>
<dbReference type="EMBL" id="CAJVPQ010000448">
    <property type="protein sequence ID" value="CAG8482562.1"/>
    <property type="molecule type" value="Genomic_DNA"/>
</dbReference>
<dbReference type="AlphaFoldDB" id="A0A9N8WA19"/>
<feature type="region of interest" description="Disordered" evidence="1">
    <location>
        <begin position="1"/>
        <end position="47"/>
    </location>
</feature>
<protein>
    <submittedName>
        <fullName evidence="2">4493_t:CDS:1</fullName>
    </submittedName>
</protein>
<dbReference type="Pfam" id="PF06784">
    <property type="entry name" value="UPF0240"/>
    <property type="match status" value="1"/>
</dbReference>
<dbReference type="Proteomes" id="UP000789570">
    <property type="component" value="Unassembled WGS sequence"/>
</dbReference>
<keyword evidence="3" id="KW-1185">Reference proteome</keyword>
<evidence type="ECO:0000256" key="1">
    <source>
        <dbReference type="SAM" id="MobiDB-lite"/>
    </source>
</evidence>
<comment type="caution">
    <text evidence="2">The sequence shown here is derived from an EMBL/GenBank/DDBJ whole genome shotgun (WGS) entry which is preliminary data.</text>
</comment>
<accession>A0A9N8WA19</accession>
<dbReference type="GO" id="GO:0032981">
    <property type="term" value="P:mitochondrial respiratory chain complex I assembly"/>
    <property type="evidence" value="ECO:0007669"/>
    <property type="project" value="InterPro"/>
</dbReference>